<dbReference type="Proteomes" id="UP000188605">
    <property type="component" value="Unassembled WGS sequence"/>
</dbReference>
<evidence type="ECO:0000313" key="1">
    <source>
        <dbReference type="EMBL" id="ONI39839.1"/>
    </source>
</evidence>
<comment type="caution">
    <text evidence="1">The sequence shown here is derived from an EMBL/GenBank/DDBJ whole genome shotgun (WGS) entry which is preliminary data.</text>
</comment>
<proteinExistence type="predicted"/>
<reference evidence="1" key="1">
    <citation type="submission" date="2016-08" db="EMBL/GenBank/DDBJ databases">
        <authorList>
            <person name="Ngugi D.K."/>
            <person name="Miyake S."/>
            <person name="Stingl U."/>
        </authorList>
    </citation>
    <scope>NUCLEOTIDE SEQUENCE</scope>
    <source>
        <strain evidence="1">SCG-B11WGA-EpuloA1</strain>
    </source>
</reference>
<evidence type="ECO:0000313" key="2">
    <source>
        <dbReference type="Proteomes" id="UP000188605"/>
    </source>
</evidence>
<dbReference type="EMBL" id="LJDB01000060">
    <property type="protein sequence ID" value="ONI39839.1"/>
    <property type="molecule type" value="Genomic_DNA"/>
</dbReference>
<organism evidence="1 2">
    <name type="scientific">Candidatus Epulonipiscium fishelsonii</name>
    <dbReference type="NCBI Taxonomy" id="77094"/>
    <lineage>
        <taxon>Bacteria</taxon>
        <taxon>Bacillati</taxon>
        <taxon>Bacillota</taxon>
        <taxon>Clostridia</taxon>
        <taxon>Lachnospirales</taxon>
        <taxon>Lachnospiraceae</taxon>
        <taxon>Candidatus Epulonipiscium</taxon>
    </lineage>
</organism>
<protein>
    <submittedName>
        <fullName evidence="1">Fe-S oxidoreductase</fullName>
    </submittedName>
</protein>
<sequence>MINTNEISKLGFGLMRLPKIGAEFDVEQIKMMVDSYIKAGGNYFDTAYIYQGSEAVSKEVLISRYPRESFKLATKMYIPQGKPKTKDEMEVYFNEQLEKTGAEYFDFYLMHGVASEKAYRTFCDSGFFEFVAQKKADGKIRHNGFSFHGDPKLLNLILDEQPQTEFVQIQINYADWDSTVIYSKELYKISMERNIPIIVMEPVKGGILANVSSRIEEILKKAEPNKSIASWAFRYVASLDGVMTILSGMSNMEQMNDNLSTFDNFQPLSKDGQETISKVIEIMYGSKPILCTSCRYCIEGCPKQIDIPKIFSLTNSIRRTPGDRLVKVFYSQIPQDNNASACIECKKCEKICPQHLPIVDLLKEAAVELTKDN</sequence>
<accession>A0ACC8XBC5</accession>
<keyword evidence="2" id="KW-1185">Reference proteome</keyword>
<gene>
    <name evidence="1" type="ORF">AN396_07235</name>
</gene>
<name>A0ACC8XBC5_9FIRM</name>